<keyword evidence="7" id="KW-0539">Nucleus</keyword>
<feature type="domain" description="C2H2-type" evidence="10">
    <location>
        <begin position="219"/>
        <end position="249"/>
    </location>
</feature>
<feature type="domain" description="C2H2-type" evidence="10">
    <location>
        <begin position="305"/>
        <end position="329"/>
    </location>
</feature>
<comment type="caution">
    <text evidence="11">The sequence shown here is derived from an EMBL/GenBank/DDBJ whole genome shotgun (WGS) entry which is preliminary data.</text>
</comment>
<keyword evidence="2" id="KW-0479">Metal-binding</keyword>
<dbReference type="PANTHER" id="PTHR46179">
    <property type="entry name" value="ZINC FINGER PROTEIN"/>
    <property type="match status" value="1"/>
</dbReference>
<dbReference type="Gene3D" id="3.30.160.60">
    <property type="entry name" value="Classic Zinc Finger"/>
    <property type="match status" value="4"/>
</dbReference>
<keyword evidence="6" id="KW-0804">Transcription</keyword>
<reference evidence="11 12" key="1">
    <citation type="submission" date="2019-09" db="EMBL/GenBank/DDBJ databases">
        <authorList>
            <consortium name="DOE Joint Genome Institute"/>
            <person name="Mondo S.J."/>
            <person name="Navarro-Mendoza M.I."/>
            <person name="Perez-Arques C."/>
            <person name="Panchal S."/>
            <person name="Nicolas F.E."/>
            <person name="Ganguly P."/>
            <person name="Pangilinan J."/>
            <person name="Grigoriev I."/>
            <person name="Heitman J."/>
            <person name="Sanya K."/>
            <person name="Garre V."/>
        </authorList>
    </citation>
    <scope>NUCLEOTIDE SEQUENCE [LARGE SCALE GENOMIC DNA]</scope>
    <source>
        <strain evidence="11 12">MU402</strain>
    </source>
</reference>
<dbReference type="Proteomes" id="UP000469890">
    <property type="component" value="Unassembled WGS sequence"/>
</dbReference>
<dbReference type="PANTHER" id="PTHR46179:SF13">
    <property type="entry name" value="C2H2-TYPE DOMAIN-CONTAINING PROTEIN"/>
    <property type="match status" value="1"/>
</dbReference>
<dbReference type="Pfam" id="PF00096">
    <property type="entry name" value="zf-C2H2"/>
    <property type="match status" value="2"/>
</dbReference>
<sequence length="403" mass="46210">MATAGATTLLAESFAATDNELIADSSTATTSTSTITPATGDDTIASAHLTWSKIPADDHELRFHYLAHKKSSSSALLSEEETLYLSDYKSNGSPKADLLLLCAPLLLKEELTGEEDALLNCVVEVILQLVAHHFGQNLVVPKVVAHRLEAHNTVHEFGCSLCDRFFENQHLLNTHRGVHHPESNPFQCPYENCSNGYSYSTGLRNHIVQAHLNERERAFPCTEADCGHVCKRKGHLQDHLRNVHHIEPARNYECDRTDCTQDFLSHRALRIHQRLDHPKIRCCDKTFIHDFHFNKHYAVDHRERYKCDRPDCHKSFTNKESLGDHMRKHPKIPCTFDECQEEFTTSAMLGRHIKNKHDSNKPVFYCDVPACKRKSFTRIIHLNEHKAREHPERRQLPRRSSRH</sequence>
<evidence type="ECO:0000256" key="1">
    <source>
        <dbReference type="ARBA" id="ARBA00004123"/>
    </source>
</evidence>
<gene>
    <name evidence="11" type="ORF">FB192DRAFT_1450309</name>
</gene>
<dbReference type="EMBL" id="JAAECE010000007">
    <property type="protein sequence ID" value="KAF1798815.1"/>
    <property type="molecule type" value="Genomic_DNA"/>
</dbReference>
<evidence type="ECO:0000256" key="2">
    <source>
        <dbReference type="ARBA" id="ARBA00022723"/>
    </source>
</evidence>
<dbReference type="GO" id="GO:0006357">
    <property type="term" value="P:regulation of transcription by RNA polymerase II"/>
    <property type="evidence" value="ECO:0007669"/>
    <property type="project" value="TreeGrafter"/>
</dbReference>
<evidence type="ECO:0000256" key="7">
    <source>
        <dbReference type="ARBA" id="ARBA00023242"/>
    </source>
</evidence>
<dbReference type="GO" id="GO:0005634">
    <property type="term" value="C:nucleus"/>
    <property type="evidence" value="ECO:0007669"/>
    <property type="project" value="UniProtKB-SubCell"/>
</dbReference>
<feature type="compositionally biased region" description="Basic and acidic residues" evidence="9">
    <location>
        <begin position="384"/>
        <end position="395"/>
    </location>
</feature>
<dbReference type="SMART" id="SM00355">
    <property type="entry name" value="ZnF_C2H2"/>
    <property type="match status" value="8"/>
</dbReference>
<evidence type="ECO:0000313" key="11">
    <source>
        <dbReference type="EMBL" id="KAF1798815.1"/>
    </source>
</evidence>
<dbReference type="InterPro" id="IPR013087">
    <property type="entry name" value="Znf_C2H2_type"/>
</dbReference>
<dbReference type="SUPFAM" id="SSF57667">
    <property type="entry name" value="beta-beta-alpha zinc fingers"/>
    <property type="match status" value="2"/>
</dbReference>
<dbReference type="PROSITE" id="PS50157">
    <property type="entry name" value="ZINC_FINGER_C2H2_2"/>
    <property type="match status" value="6"/>
</dbReference>
<feature type="domain" description="C2H2-type" evidence="10">
    <location>
        <begin position="332"/>
        <end position="362"/>
    </location>
</feature>
<evidence type="ECO:0000313" key="12">
    <source>
        <dbReference type="Proteomes" id="UP000469890"/>
    </source>
</evidence>
<keyword evidence="3 8" id="KW-0863">Zinc-finger</keyword>
<evidence type="ECO:0000256" key="3">
    <source>
        <dbReference type="ARBA" id="ARBA00022771"/>
    </source>
</evidence>
<evidence type="ECO:0000256" key="4">
    <source>
        <dbReference type="ARBA" id="ARBA00022833"/>
    </source>
</evidence>
<evidence type="ECO:0000256" key="5">
    <source>
        <dbReference type="ARBA" id="ARBA00023015"/>
    </source>
</evidence>
<evidence type="ECO:0000259" key="10">
    <source>
        <dbReference type="PROSITE" id="PS50157"/>
    </source>
</evidence>
<evidence type="ECO:0000256" key="9">
    <source>
        <dbReference type="SAM" id="MobiDB-lite"/>
    </source>
</evidence>
<dbReference type="AlphaFoldDB" id="A0A8H4EZ32"/>
<feature type="region of interest" description="Disordered" evidence="9">
    <location>
        <begin position="384"/>
        <end position="403"/>
    </location>
</feature>
<protein>
    <submittedName>
        <fullName evidence="11">C2H2-type zinc finger transcription factor</fullName>
    </submittedName>
</protein>
<comment type="subcellular location">
    <subcellularLocation>
        <location evidence="1">Nucleus</location>
    </subcellularLocation>
</comment>
<name>A0A8H4EZ32_MUCCL</name>
<accession>A0A8H4EZ32</accession>
<organism evidence="11 12">
    <name type="scientific">Mucor circinelloides f. lusitanicus</name>
    <name type="common">Mucor racemosus var. lusitanicus</name>
    <dbReference type="NCBI Taxonomy" id="29924"/>
    <lineage>
        <taxon>Eukaryota</taxon>
        <taxon>Fungi</taxon>
        <taxon>Fungi incertae sedis</taxon>
        <taxon>Mucoromycota</taxon>
        <taxon>Mucoromycotina</taxon>
        <taxon>Mucoromycetes</taxon>
        <taxon>Mucorales</taxon>
        <taxon>Mucorineae</taxon>
        <taxon>Mucoraceae</taxon>
        <taxon>Mucor</taxon>
    </lineage>
</organism>
<evidence type="ECO:0000256" key="6">
    <source>
        <dbReference type="ARBA" id="ARBA00023163"/>
    </source>
</evidence>
<evidence type="ECO:0000256" key="8">
    <source>
        <dbReference type="PROSITE-ProRule" id="PRU00042"/>
    </source>
</evidence>
<feature type="domain" description="C2H2-type" evidence="10">
    <location>
        <begin position="252"/>
        <end position="282"/>
    </location>
</feature>
<feature type="domain" description="C2H2-type" evidence="10">
    <location>
        <begin position="157"/>
        <end position="185"/>
    </location>
</feature>
<feature type="domain" description="C2H2-type" evidence="10">
    <location>
        <begin position="186"/>
        <end position="216"/>
    </location>
</feature>
<dbReference type="GO" id="GO:0008270">
    <property type="term" value="F:zinc ion binding"/>
    <property type="evidence" value="ECO:0007669"/>
    <property type="project" value="UniProtKB-KW"/>
</dbReference>
<keyword evidence="5" id="KW-0805">Transcription regulation</keyword>
<dbReference type="PROSITE" id="PS00028">
    <property type="entry name" value="ZINC_FINGER_C2H2_1"/>
    <property type="match status" value="6"/>
</dbReference>
<proteinExistence type="predicted"/>
<keyword evidence="4" id="KW-0862">Zinc</keyword>
<dbReference type="InterPro" id="IPR036236">
    <property type="entry name" value="Znf_C2H2_sf"/>
</dbReference>
<dbReference type="InterPro" id="IPR051061">
    <property type="entry name" value="Zinc_finger_trans_reg"/>
</dbReference>